<dbReference type="Gramene" id="KMS96813">
    <property type="protein sequence ID" value="KMS96813"/>
    <property type="gene ID" value="BVRB_8g199950"/>
</dbReference>
<dbReference type="PANTHER" id="PTHR36482">
    <property type="entry name" value="OSJNBA0024J22.15 PROTEIN"/>
    <property type="match status" value="1"/>
</dbReference>
<accession>A0A0J8B9Z7</accession>
<dbReference type="InterPro" id="IPR053085">
    <property type="entry name" value="Jasmonate-induced_protein"/>
</dbReference>
<gene>
    <name evidence="1" type="ORF">BVRB_8g199950</name>
</gene>
<dbReference type="Proteomes" id="UP000035740">
    <property type="component" value="Unassembled WGS sequence"/>
</dbReference>
<protein>
    <submittedName>
        <fullName evidence="1">Uncharacterized protein</fullName>
    </submittedName>
</protein>
<evidence type="ECO:0000313" key="2">
    <source>
        <dbReference type="Proteomes" id="UP000035740"/>
    </source>
</evidence>
<dbReference type="AlphaFoldDB" id="A0A0J8B9Z7"/>
<evidence type="ECO:0000313" key="1">
    <source>
        <dbReference type="EMBL" id="KMS96813.1"/>
    </source>
</evidence>
<proteinExistence type="predicted"/>
<dbReference type="PANTHER" id="PTHR36482:SF6">
    <property type="entry name" value="JASMONATE-INDUCED PROTEIN HOMOLOG"/>
    <property type="match status" value="1"/>
</dbReference>
<dbReference type="KEGG" id="bvg:104909127"/>
<keyword evidence="2" id="KW-1185">Reference proteome</keyword>
<reference evidence="1 2" key="1">
    <citation type="journal article" date="2014" name="Nature">
        <title>The genome of the recently domesticated crop plant sugar beet (Beta vulgaris).</title>
        <authorList>
            <person name="Dohm J.C."/>
            <person name="Minoche A.E."/>
            <person name="Holtgrawe D."/>
            <person name="Capella-Gutierrez S."/>
            <person name="Zakrzewski F."/>
            <person name="Tafer H."/>
            <person name="Rupp O."/>
            <person name="Sorensen T.R."/>
            <person name="Stracke R."/>
            <person name="Reinhardt R."/>
            <person name="Goesmann A."/>
            <person name="Kraft T."/>
            <person name="Schulz B."/>
            <person name="Stadler P.F."/>
            <person name="Schmidt T."/>
            <person name="Gabaldon T."/>
            <person name="Lehrach H."/>
            <person name="Weisshaar B."/>
            <person name="Himmelbauer H."/>
        </authorList>
    </citation>
    <scope>NUCLEOTIDE SEQUENCE [LARGE SCALE GENOMIC DNA]</scope>
    <source>
        <tissue evidence="1">Taproot</tissue>
    </source>
</reference>
<sequence length="180" mass="18934">MNEEAKESSVCKDMANGDRASVVIDQGLDNSEESSVNINMLMGTLINSSLGSINILSRHIWSESVVGDFPYIMSTMGAFSLVDPIIGGFKAGVAYVGRNHAGVQCGWLIAFANNSLGAVVYADCGPLSRFNIINWAQIEANLNQASYIAYVSDPMTGTSVYATVSGDASSGSVLTATFNG</sequence>
<name>A0A0J8B9Z7_BETVV</name>
<dbReference type="EMBL" id="KQ090361">
    <property type="protein sequence ID" value="KMS96813.1"/>
    <property type="molecule type" value="Genomic_DNA"/>
</dbReference>
<dbReference type="eggNOG" id="ENOG502ST72">
    <property type="taxonomic scope" value="Eukaryota"/>
</dbReference>
<organism evidence="1 2">
    <name type="scientific">Beta vulgaris subsp. vulgaris</name>
    <name type="common">Beet</name>
    <dbReference type="NCBI Taxonomy" id="3555"/>
    <lineage>
        <taxon>Eukaryota</taxon>
        <taxon>Viridiplantae</taxon>
        <taxon>Streptophyta</taxon>
        <taxon>Embryophyta</taxon>
        <taxon>Tracheophyta</taxon>
        <taxon>Spermatophyta</taxon>
        <taxon>Magnoliopsida</taxon>
        <taxon>eudicotyledons</taxon>
        <taxon>Gunneridae</taxon>
        <taxon>Pentapetalae</taxon>
        <taxon>Caryophyllales</taxon>
        <taxon>Chenopodiaceae</taxon>
        <taxon>Betoideae</taxon>
        <taxon>Beta</taxon>
    </lineage>
</organism>